<evidence type="ECO:0000313" key="1">
    <source>
        <dbReference type="EMBL" id="KAL2045396.1"/>
    </source>
</evidence>
<gene>
    <name evidence="1" type="ORF">ABVK25_012138</name>
</gene>
<evidence type="ECO:0000313" key="2">
    <source>
        <dbReference type="Proteomes" id="UP001590951"/>
    </source>
</evidence>
<accession>A0ABR4AKM0</accession>
<organism evidence="1 2">
    <name type="scientific">Lepraria finkii</name>
    <dbReference type="NCBI Taxonomy" id="1340010"/>
    <lineage>
        <taxon>Eukaryota</taxon>
        <taxon>Fungi</taxon>
        <taxon>Dikarya</taxon>
        <taxon>Ascomycota</taxon>
        <taxon>Pezizomycotina</taxon>
        <taxon>Lecanoromycetes</taxon>
        <taxon>OSLEUM clade</taxon>
        <taxon>Lecanoromycetidae</taxon>
        <taxon>Lecanorales</taxon>
        <taxon>Lecanorineae</taxon>
        <taxon>Stereocaulaceae</taxon>
        <taxon>Lepraria</taxon>
    </lineage>
</organism>
<keyword evidence="2" id="KW-1185">Reference proteome</keyword>
<sequence>MDDVFELLRQRAGGFGRTVIDVLFACLDAVEGAVEAIDLTGAEALAHPTFIHVQSKGRPTP</sequence>
<comment type="caution">
    <text evidence="1">The sequence shown here is derived from an EMBL/GenBank/DDBJ whole genome shotgun (WGS) entry which is preliminary data.</text>
</comment>
<protein>
    <submittedName>
        <fullName evidence="1">Uncharacterized protein</fullName>
    </submittedName>
</protein>
<dbReference type="Proteomes" id="UP001590951">
    <property type="component" value="Unassembled WGS sequence"/>
</dbReference>
<proteinExistence type="predicted"/>
<reference evidence="1 2" key="1">
    <citation type="submission" date="2024-09" db="EMBL/GenBank/DDBJ databases">
        <title>Rethinking Asexuality: The Enigmatic Case of Functional Sexual Genes in Lepraria (Stereocaulaceae).</title>
        <authorList>
            <person name="Doellman M."/>
            <person name="Sun Y."/>
            <person name="Barcenas-Pena A."/>
            <person name="Lumbsch H.T."/>
            <person name="Grewe F."/>
        </authorList>
    </citation>
    <scope>NUCLEOTIDE SEQUENCE [LARGE SCALE GENOMIC DNA]</scope>
    <source>
        <strain evidence="1 2">Grewe 0041</strain>
    </source>
</reference>
<name>A0ABR4AKM0_9LECA</name>
<dbReference type="EMBL" id="JBHFEH010000147">
    <property type="protein sequence ID" value="KAL2045396.1"/>
    <property type="molecule type" value="Genomic_DNA"/>
</dbReference>